<accession>A0A846YPN1</accession>
<reference evidence="1 2" key="1">
    <citation type="submission" date="2020-04" db="EMBL/GenBank/DDBJ databases">
        <title>MicrobeNet Type strains.</title>
        <authorList>
            <person name="Nicholson A.C."/>
        </authorList>
    </citation>
    <scope>NUCLEOTIDE SEQUENCE [LARGE SCALE GENOMIC DNA]</scope>
    <source>
        <strain evidence="1 2">JCM 3332</strain>
    </source>
</reference>
<dbReference type="Proteomes" id="UP000570678">
    <property type="component" value="Unassembled WGS sequence"/>
</dbReference>
<organism evidence="1 2">
    <name type="scientific">Nocardia flavorosea</name>
    <dbReference type="NCBI Taxonomy" id="53429"/>
    <lineage>
        <taxon>Bacteria</taxon>
        <taxon>Bacillati</taxon>
        <taxon>Actinomycetota</taxon>
        <taxon>Actinomycetes</taxon>
        <taxon>Mycobacteriales</taxon>
        <taxon>Nocardiaceae</taxon>
        <taxon>Nocardia</taxon>
    </lineage>
</organism>
<evidence type="ECO:0000313" key="1">
    <source>
        <dbReference type="EMBL" id="NKY61057.1"/>
    </source>
</evidence>
<gene>
    <name evidence="1" type="ORF">HGA15_33985</name>
</gene>
<sequence>AATALSGALVSLYLEWVDGDLEADRDRIIDAAVDIVFALVKASQRRS</sequence>
<feature type="non-terminal residue" evidence="1">
    <location>
        <position position="1"/>
    </location>
</feature>
<dbReference type="EMBL" id="JAAXOT010000044">
    <property type="protein sequence ID" value="NKY61057.1"/>
    <property type="molecule type" value="Genomic_DNA"/>
</dbReference>
<protein>
    <submittedName>
        <fullName evidence="1">TetR/AcrR family transcriptional regulator</fullName>
    </submittedName>
</protein>
<evidence type="ECO:0000313" key="2">
    <source>
        <dbReference type="Proteomes" id="UP000570678"/>
    </source>
</evidence>
<proteinExistence type="predicted"/>
<name>A0A846YPN1_9NOCA</name>
<comment type="caution">
    <text evidence="1">The sequence shown here is derived from an EMBL/GenBank/DDBJ whole genome shotgun (WGS) entry which is preliminary data.</text>
</comment>
<dbReference type="AlphaFoldDB" id="A0A846YPN1"/>
<keyword evidence="2" id="KW-1185">Reference proteome</keyword>